<dbReference type="GO" id="GO:0016209">
    <property type="term" value="F:antioxidant activity"/>
    <property type="evidence" value="ECO:0007669"/>
    <property type="project" value="InterPro"/>
</dbReference>
<dbReference type="Proteomes" id="UP000054725">
    <property type="component" value="Unassembled WGS sequence"/>
</dbReference>
<reference evidence="2 3" key="1">
    <citation type="submission" date="2015-11" db="EMBL/GenBank/DDBJ databases">
        <title>Genomic analysis of 38 Legionella species identifies large and diverse effector repertoires.</title>
        <authorList>
            <person name="Burstein D."/>
            <person name="Amaro F."/>
            <person name="Zusman T."/>
            <person name="Lifshitz Z."/>
            <person name="Cohen O."/>
            <person name="Gilbert J.A."/>
            <person name="Pupko T."/>
            <person name="Shuman H.A."/>
            <person name="Segal G."/>
        </authorList>
    </citation>
    <scope>NUCLEOTIDE SEQUENCE [LARGE SCALE GENOMIC DNA]</scope>
    <source>
        <strain evidence="2 3">ATCC 49506</strain>
    </source>
</reference>
<dbReference type="OrthoDB" id="9796554at2"/>
<dbReference type="STRING" id="45070.Lnau_1475"/>
<dbReference type="Gene3D" id="3.40.30.10">
    <property type="entry name" value="Glutaredoxin"/>
    <property type="match status" value="1"/>
</dbReference>
<dbReference type="GO" id="GO:0016491">
    <property type="term" value="F:oxidoreductase activity"/>
    <property type="evidence" value="ECO:0007669"/>
    <property type="project" value="InterPro"/>
</dbReference>
<dbReference type="SUPFAM" id="SSF52833">
    <property type="entry name" value="Thioredoxin-like"/>
    <property type="match status" value="1"/>
</dbReference>
<sequence length="151" mass="17036">MQRLKLIFSILVCLLITTNGYSANAVLKDIRGQSIPFDSLKGKWVLINYWASWCQPCLDEIGELNRFYKKNKDRVALFAVNYDSLPLAHQIALIRKHNISYPSLRSSPARDLKLGDIRGVPATFVFNPNGQYKGTLYGEQTLKSLNKATTG</sequence>
<dbReference type="InterPro" id="IPR036249">
    <property type="entry name" value="Thioredoxin-like_sf"/>
</dbReference>
<evidence type="ECO:0000313" key="3">
    <source>
        <dbReference type="Proteomes" id="UP000054725"/>
    </source>
</evidence>
<protein>
    <submittedName>
        <fullName evidence="2">Thiol-disulfide oxidoreductase ResA</fullName>
    </submittedName>
</protein>
<feature type="domain" description="Thioredoxin" evidence="1">
    <location>
        <begin position="16"/>
        <end position="151"/>
    </location>
</feature>
<dbReference type="PANTHER" id="PTHR42852:SF13">
    <property type="entry name" value="PROTEIN DIPZ"/>
    <property type="match status" value="1"/>
</dbReference>
<dbReference type="RefSeq" id="WP_058504481.1">
    <property type="nucleotide sequence ID" value="NZ_CAAAIF010000011.1"/>
</dbReference>
<dbReference type="PATRIC" id="fig|45070.6.peg.1546"/>
<gene>
    <name evidence="2" type="primary">resA</name>
    <name evidence="2" type="ORF">Lnau_1475</name>
</gene>
<accession>A0A0W0WW01</accession>
<evidence type="ECO:0000259" key="1">
    <source>
        <dbReference type="PROSITE" id="PS51352"/>
    </source>
</evidence>
<name>A0A0W0WW01_9GAMM</name>
<keyword evidence="3" id="KW-1185">Reference proteome</keyword>
<comment type="caution">
    <text evidence="2">The sequence shown here is derived from an EMBL/GenBank/DDBJ whole genome shotgun (WGS) entry which is preliminary data.</text>
</comment>
<dbReference type="InterPro" id="IPR013766">
    <property type="entry name" value="Thioredoxin_domain"/>
</dbReference>
<dbReference type="Pfam" id="PF00578">
    <property type="entry name" value="AhpC-TSA"/>
    <property type="match status" value="1"/>
</dbReference>
<dbReference type="InterPro" id="IPR050553">
    <property type="entry name" value="Thioredoxin_ResA/DsbE_sf"/>
</dbReference>
<dbReference type="CDD" id="cd02966">
    <property type="entry name" value="TlpA_like_family"/>
    <property type="match status" value="1"/>
</dbReference>
<proteinExistence type="predicted"/>
<evidence type="ECO:0000313" key="2">
    <source>
        <dbReference type="EMBL" id="KTD36491.1"/>
    </source>
</evidence>
<dbReference type="InterPro" id="IPR000866">
    <property type="entry name" value="AhpC/TSA"/>
</dbReference>
<organism evidence="2 3">
    <name type="scientific">Legionella nautarum</name>
    <dbReference type="NCBI Taxonomy" id="45070"/>
    <lineage>
        <taxon>Bacteria</taxon>
        <taxon>Pseudomonadati</taxon>
        <taxon>Pseudomonadota</taxon>
        <taxon>Gammaproteobacteria</taxon>
        <taxon>Legionellales</taxon>
        <taxon>Legionellaceae</taxon>
        <taxon>Legionella</taxon>
    </lineage>
</organism>
<dbReference type="PANTHER" id="PTHR42852">
    <property type="entry name" value="THIOL:DISULFIDE INTERCHANGE PROTEIN DSBE"/>
    <property type="match status" value="1"/>
</dbReference>
<dbReference type="EMBL" id="LNYO01000013">
    <property type="protein sequence ID" value="KTD36491.1"/>
    <property type="molecule type" value="Genomic_DNA"/>
</dbReference>
<dbReference type="AlphaFoldDB" id="A0A0W0WW01"/>
<dbReference type="PROSITE" id="PS51352">
    <property type="entry name" value="THIOREDOXIN_2"/>
    <property type="match status" value="1"/>
</dbReference>